<comment type="caution">
    <text evidence="2">The sequence shown here is derived from an EMBL/GenBank/DDBJ whole genome shotgun (WGS) entry which is preliminary data.</text>
</comment>
<protein>
    <submittedName>
        <fullName evidence="2">Uncharacterized protein</fullName>
    </submittedName>
</protein>
<dbReference type="Proteomes" id="UP001197028">
    <property type="component" value="Unassembled WGS sequence"/>
</dbReference>
<gene>
    <name evidence="2" type="ORF">HJG40_07160</name>
</gene>
<organism evidence="2 3">
    <name type="scientific">Acidithiobacillus concretivorus</name>
    <dbReference type="NCBI Taxonomy" id="3063952"/>
    <lineage>
        <taxon>Bacteria</taxon>
        <taxon>Pseudomonadati</taxon>
        <taxon>Pseudomonadota</taxon>
        <taxon>Acidithiobacillia</taxon>
        <taxon>Acidithiobacillales</taxon>
        <taxon>Acidithiobacillaceae</taxon>
        <taxon>Acidithiobacillus</taxon>
    </lineage>
</organism>
<dbReference type="EMBL" id="JABELD010000051">
    <property type="protein sequence ID" value="MBU2738574.1"/>
    <property type="molecule type" value="Genomic_DNA"/>
</dbReference>
<sequence length="259" mass="27059">MLAVASPAIAAPTALLAHVLAAHHAGKIIKTFPGPAGLTGVVMDYNGSKAIAYLTPNGKYLISGLVANLDNGHNMTNEYGLKYIGKMDILKGPAASRIAFQCASLSGITVGNHAAKNYMIAVFNPSSPLGYKVMGAMMGEAGQMQKKGALNVMALKLVPIGPLAPSILSAGNRGREDRLLNVLHHQSAGVTISLGSRFAARNNTVLSQIPMKPPFLVIYFPQANMEAAIPIHNLMRVGSAVGSAEVLAKGMQNPVGEPR</sequence>
<evidence type="ECO:0000256" key="1">
    <source>
        <dbReference type="SAM" id="SignalP"/>
    </source>
</evidence>
<proteinExistence type="predicted"/>
<feature type="signal peptide" evidence="1">
    <location>
        <begin position="1"/>
        <end position="17"/>
    </location>
</feature>
<accession>A0ABS5ZPS1</accession>
<keyword evidence="1" id="KW-0732">Signal</keyword>
<dbReference type="Gene3D" id="3.10.450.70">
    <property type="entry name" value="Disulphide bond isomerase, DsbC/G, N-terminal"/>
    <property type="match status" value="1"/>
</dbReference>
<evidence type="ECO:0000313" key="3">
    <source>
        <dbReference type="Proteomes" id="UP001197028"/>
    </source>
</evidence>
<dbReference type="RefSeq" id="WP_215863540.1">
    <property type="nucleotide sequence ID" value="NZ_JABELD010000051.1"/>
</dbReference>
<reference evidence="2 3" key="1">
    <citation type="journal article" date="2021" name="ISME J.">
        <title>Genomic evolution of the class Acidithiobacillia: deep-branching Proteobacteria living in extreme acidic conditions.</title>
        <authorList>
            <person name="Moya-Beltran A."/>
            <person name="Beard S."/>
            <person name="Rojas-Villalobos C."/>
            <person name="Issotta F."/>
            <person name="Gallardo Y."/>
            <person name="Ulloa R."/>
            <person name="Giaveno A."/>
            <person name="Degli Esposti M."/>
            <person name="Johnson D.B."/>
            <person name="Quatrini R."/>
        </authorList>
    </citation>
    <scope>NUCLEOTIDE SEQUENCE [LARGE SCALE GENOMIC DNA]</scope>
    <source>
        <strain evidence="2 3">ATCC 19703</strain>
    </source>
</reference>
<dbReference type="SUPFAM" id="SSF54423">
    <property type="entry name" value="DsbC/DsbG N-terminal domain-like"/>
    <property type="match status" value="1"/>
</dbReference>
<feature type="chain" id="PRO_5047291169" evidence="1">
    <location>
        <begin position="18"/>
        <end position="259"/>
    </location>
</feature>
<name>A0ABS5ZPS1_9PROT</name>
<evidence type="ECO:0000313" key="2">
    <source>
        <dbReference type="EMBL" id="MBU2738574.1"/>
    </source>
</evidence>
<keyword evidence="3" id="KW-1185">Reference proteome</keyword>
<dbReference type="InterPro" id="IPR009094">
    <property type="entry name" value="DiS-bond_isomerase_DsbC/G_N_sf"/>
</dbReference>